<dbReference type="SUPFAM" id="SSF52540">
    <property type="entry name" value="P-loop containing nucleoside triphosphate hydrolases"/>
    <property type="match status" value="1"/>
</dbReference>
<dbReference type="PIRSF" id="PIRSF029347">
    <property type="entry name" value="RecF"/>
    <property type="match status" value="1"/>
</dbReference>
<reference evidence="2 3" key="1">
    <citation type="journal article" date="2013" name="Int. J. Syst. Evol. Microbiol.">
        <title>Tumebacillus flagellatus sp. nov., an alpha-amylase/pullulanase-producing bacterium isolated from cassava wastewater.</title>
        <authorList>
            <person name="Wang Q."/>
            <person name="Xie N."/>
            <person name="Qin Y."/>
            <person name="Shen N."/>
            <person name="Zhu J."/>
            <person name="Mi H."/>
            <person name="Huang R."/>
        </authorList>
    </citation>
    <scope>NUCLEOTIDE SEQUENCE [LARGE SCALE GENOMIC DNA]</scope>
    <source>
        <strain evidence="2 3">GST4</strain>
    </source>
</reference>
<dbReference type="InterPro" id="IPR003959">
    <property type="entry name" value="ATPase_AAA_core"/>
</dbReference>
<dbReference type="AlphaFoldDB" id="A0A074LRZ4"/>
<dbReference type="PANTHER" id="PTHR43581:SF4">
    <property type="entry name" value="ATP_GTP PHOSPHATASE"/>
    <property type="match status" value="1"/>
</dbReference>
<proteinExistence type="predicted"/>
<dbReference type="InterPro" id="IPR003593">
    <property type="entry name" value="AAA+_ATPase"/>
</dbReference>
<comment type="caution">
    <text evidence="2">The sequence shown here is derived from an EMBL/GenBank/DDBJ whole genome shotgun (WGS) entry which is preliminary data.</text>
</comment>
<dbReference type="EMBL" id="JMIR01000013">
    <property type="protein sequence ID" value="KEO83250.1"/>
    <property type="molecule type" value="Genomic_DNA"/>
</dbReference>
<dbReference type="Pfam" id="PF13175">
    <property type="entry name" value="AAA_15"/>
    <property type="match status" value="1"/>
</dbReference>
<dbReference type="GO" id="GO:0005524">
    <property type="term" value="F:ATP binding"/>
    <property type="evidence" value="ECO:0007669"/>
    <property type="project" value="InterPro"/>
</dbReference>
<dbReference type="GO" id="GO:0016887">
    <property type="term" value="F:ATP hydrolysis activity"/>
    <property type="evidence" value="ECO:0007669"/>
    <property type="project" value="InterPro"/>
</dbReference>
<protein>
    <recommendedName>
        <fullName evidence="1">AAA+ ATPase domain-containing protein</fullName>
    </recommendedName>
</protein>
<feature type="domain" description="AAA+ ATPase" evidence="1">
    <location>
        <begin position="23"/>
        <end position="321"/>
    </location>
</feature>
<accession>A0A074LRZ4</accession>
<organism evidence="2 3">
    <name type="scientific">Tumebacillus flagellatus</name>
    <dbReference type="NCBI Taxonomy" id="1157490"/>
    <lineage>
        <taxon>Bacteria</taxon>
        <taxon>Bacillati</taxon>
        <taxon>Bacillota</taxon>
        <taxon>Bacilli</taxon>
        <taxon>Bacillales</taxon>
        <taxon>Alicyclobacillaceae</taxon>
        <taxon>Tumebacillus</taxon>
    </lineage>
</organism>
<keyword evidence="3" id="KW-1185">Reference proteome</keyword>
<gene>
    <name evidence="2" type="ORF">EL26_11205</name>
</gene>
<dbReference type="Proteomes" id="UP000027931">
    <property type="component" value="Unassembled WGS sequence"/>
</dbReference>
<dbReference type="Gene3D" id="3.40.50.300">
    <property type="entry name" value="P-loop containing nucleotide triphosphate hydrolases"/>
    <property type="match status" value="2"/>
</dbReference>
<sequence>MNQILEVKIESFRGIRDLHLEGLGAVNLIVGGNNTGKTSVLEALELLCNPLSVEQFIETSMGRDRMLDSPVDVDSSVEWLFPLLIKSNQEGEGPIDRDFIRLTAVIQGEEHSYTASCLGPFRLGWSRNGNFEKSLKVNIEHLRSDQLYKCVFLTKMLMEEEYSKPILDTKMVTPVDHRMLPIASKSLTESFQSDKAGLVQLLQIFDKDIIGVEILSPDGESAIPHVQHRTKSYIPVSVYGDGMRRVLTLASAVIRAKRGVLLIDEMETALHPRMLAKVFSWLVDACAQYDVQVFATTHSLEAIDAVLETYVDIDLDTEDVSLDRLGGVVGYRLVQQENNTTAKRFAGRDLYSLRHEYGQDVR</sequence>
<dbReference type="InterPro" id="IPR014555">
    <property type="entry name" value="RecF-like"/>
</dbReference>
<dbReference type="InterPro" id="IPR041685">
    <property type="entry name" value="AAA_GajA/Old/RecF-like"/>
</dbReference>
<evidence type="ECO:0000259" key="1">
    <source>
        <dbReference type="SMART" id="SM00382"/>
    </source>
</evidence>
<dbReference type="Pfam" id="PF13304">
    <property type="entry name" value="AAA_21"/>
    <property type="match status" value="1"/>
</dbReference>
<dbReference type="InterPro" id="IPR051396">
    <property type="entry name" value="Bact_Antivir_Def_Nuclease"/>
</dbReference>
<name>A0A074LRZ4_9BACL</name>
<dbReference type="PANTHER" id="PTHR43581">
    <property type="entry name" value="ATP/GTP PHOSPHATASE"/>
    <property type="match status" value="1"/>
</dbReference>
<dbReference type="RefSeq" id="WP_038087993.1">
    <property type="nucleotide sequence ID" value="NZ_JMIR01000013.1"/>
</dbReference>
<dbReference type="STRING" id="1157490.EL26_11205"/>
<evidence type="ECO:0000313" key="3">
    <source>
        <dbReference type="Proteomes" id="UP000027931"/>
    </source>
</evidence>
<dbReference type="SMART" id="SM00382">
    <property type="entry name" value="AAA"/>
    <property type="match status" value="1"/>
</dbReference>
<dbReference type="eggNOG" id="COG1106">
    <property type="taxonomic scope" value="Bacteria"/>
</dbReference>
<dbReference type="OrthoDB" id="9801813at2"/>
<evidence type="ECO:0000313" key="2">
    <source>
        <dbReference type="EMBL" id="KEO83250.1"/>
    </source>
</evidence>
<dbReference type="InterPro" id="IPR027417">
    <property type="entry name" value="P-loop_NTPase"/>
</dbReference>